<accession>A0A846WDW8</accession>
<dbReference type="NCBIfam" id="TIGR00026">
    <property type="entry name" value="hi_GC_TIGR00026"/>
    <property type="match status" value="1"/>
</dbReference>
<dbReference type="Gene3D" id="2.30.110.10">
    <property type="entry name" value="Electron Transport, Fmn-binding Protein, Chain A"/>
    <property type="match status" value="1"/>
</dbReference>
<evidence type="ECO:0000256" key="2">
    <source>
        <dbReference type="ARBA" id="ARBA00049106"/>
    </source>
</evidence>
<dbReference type="InterPro" id="IPR012349">
    <property type="entry name" value="Split_barrel_FMN-bd"/>
</dbReference>
<dbReference type="Proteomes" id="UP000563898">
    <property type="component" value="Unassembled WGS sequence"/>
</dbReference>
<dbReference type="SUPFAM" id="SSF50475">
    <property type="entry name" value="FMN-binding split barrel"/>
    <property type="match status" value="1"/>
</dbReference>
<comment type="caution">
    <text evidence="3">The sequence shown here is derived from an EMBL/GenBank/DDBJ whole genome shotgun (WGS) entry which is preliminary data.</text>
</comment>
<dbReference type="GO" id="GO:0016491">
    <property type="term" value="F:oxidoreductase activity"/>
    <property type="evidence" value="ECO:0007669"/>
    <property type="project" value="InterPro"/>
</dbReference>
<dbReference type="RefSeq" id="WP_006372366.1">
    <property type="nucleotide sequence ID" value="NZ_JAAXPC010000001.1"/>
</dbReference>
<comment type="catalytic activity">
    <reaction evidence="2">
        <text>oxidized coenzyme F420-(gamma-L-Glu)(n) + a quinol + H(+) = reduced coenzyme F420-(gamma-L-Glu)(n) + a quinone</text>
        <dbReference type="Rhea" id="RHEA:39663"/>
        <dbReference type="Rhea" id="RHEA-COMP:12939"/>
        <dbReference type="Rhea" id="RHEA-COMP:14378"/>
        <dbReference type="ChEBI" id="CHEBI:15378"/>
        <dbReference type="ChEBI" id="CHEBI:24646"/>
        <dbReference type="ChEBI" id="CHEBI:132124"/>
        <dbReference type="ChEBI" id="CHEBI:133980"/>
        <dbReference type="ChEBI" id="CHEBI:139511"/>
    </reaction>
</comment>
<dbReference type="InterPro" id="IPR004378">
    <property type="entry name" value="F420H2_quin_Rdtase"/>
</dbReference>
<protein>
    <submittedName>
        <fullName evidence="3">Nitroreductase family deazaflavin-dependent oxidoreductase</fullName>
    </submittedName>
</protein>
<comment type="similarity">
    <text evidence="1">Belongs to the F420H(2)-dependent quinone reductase family.</text>
</comment>
<dbReference type="GO" id="GO:0005886">
    <property type="term" value="C:plasma membrane"/>
    <property type="evidence" value="ECO:0007669"/>
    <property type="project" value="TreeGrafter"/>
</dbReference>
<proteinExistence type="inferred from homology"/>
<evidence type="ECO:0000313" key="4">
    <source>
        <dbReference type="Proteomes" id="UP000563898"/>
    </source>
</evidence>
<organism evidence="3 4">
    <name type="scientific">Gordonia polyisoprenivorans</name>
    <dbReference type="NCBI Taxonomy" id="84595"/>
    <lineage>
        <taxon>Bacteria</taxon>
        <taxon>Bacillati</taxon>
        <taxon>Actinomycetota</taxon>
        <taxon>Actinomycetes</taxon>
        <taxon>Mycobacteriales</taxon>
        <taxon>Gordoniaceae</taxon>
        <taxon>Gordonia</taxon>
    </lineage>
</organism>
<dbReference type="PANTHER" id="PTHR39428:SF1">
    <property type="entry name" value="F420H(2)-DEPENDENT QUINONE REDUCTASE RV1261C"/>
    <property type="match status" value="1"/>
</dbReference>
<dbReference type="GO" id="GO:0070967">
    <property type="term" value="F:coenzyme F420 binding"/>
    <property type="evidence" value="ECO:0007669"/>
    <property type="project" value="TreeGrafter"/>
</dbReference>
<evidence type="ECO:0000256" key="1">
    <source>
        <dbReference type="ARBA" id="ARBA00008710"/>
    </source>
</evidence>
<dbReference type="PANTHER" id="PTHR39428">
    <property type="entry name" value="F420H(2)-DEPENDENT QUINONE REDUCTASE RV1261C"/>
    <property type="match status" value="1"/>
</dbReference>
<evidence type="ECO:0000313" key="3">
    <source>
        <dbReference type="EMBL" id="NKY00025.1"/>
    </source>
</evidence>
<reference evidence="3 4" key="1">
    <citation type="submission" date="2020-04" db="EMBL/GenBank/DDBJ databases">
        <title>MicrobeNet Type strains.</title>
        <authorList>
            <person name="Nicholson A.C."/>
        </authorList>
    </citation>
    <scope>NUCLEOTIDE SEQUENCE [LARGE SCALE GENOMIC DNA]</scope>
    <source>
        <strain evidence="3 4">ATCC BAA-14</strain>
    </source>
</reference>
<dbReference type="EMBL" id="JAAXPC010000001">
    <property type="protein sequence ID" value="NKY00025.1"/>
    <property type="molecule type" value="Genomic_DNA"/>
</dbReference>
<gene>
    <name evidence="3" type="ORF">HGA05_00325</name>
</gene>
<sequence length="146" mass="16433">MSVSTDLFVTVLKAHQWIYQHSHGLIGRRLLMGNPTLLLHMTGRKSGQPRTTALTYARDDETYLVVASNGGSPRPPAWLANLKAIPDVEIQVGRRHVPVTARATYPDDPDYARRWDLVDDVNNGRYAQYQSKTTRPIAIVELTPRV</sequence>
<name>A0A846WDW8_9ACTN</name>
<dbReference type="AlphaFoldDB" id="A0A846WDW8"/>
<dbReference type="Pfam" id="PF04075">
    <property type="entry name" value="F420H2_quin_red"/>
    <property type="match status" value="1"/>
</dbReference>